<evidence type="ECO:0000313" key="2">
    <source>
        <dbReference type="EMBL" id="SUT96075.1"/>
    </source>
</evidence>
<keyword evidence="1" id="KW-0812">Transmembrane</keyword>
<dbReference type="OrthoDB" id="5686653at2"/>
<dbReference type="AlphaFoldDB" id="A0A380U472"/>
<dbReference type="EMBL" id="UFRQ01000003">
    <property type="protein sequence ID" value="SUT96075.1"/>
    <property type="molecule type" value="Genomic_DNA"/>
</dbReference>
<dbReference type="Pfam" id="PF10833">
    <property type="entry name" value="DUF2572"/>
    <property type="match status" value="1"/>
</dbReference>
<dbReference type="InterPro" id="IPR022543">
    <property type="entry name" value="DUF2572"/>
</dbReference>
<name>A0A380U472_9PAST</name>
<feature type="transmembrane region" description="Helical" evidence="1">
    <location>
        <begin position="6"/>
        <end position="26"/>
    </location>
</feature>
<gene>
    <name evidence="2" type="ORF">NCTC10801_02623</name>
</gene>
<organism evidence="2 3">
    <name type="scientific">[Actinobacillus] rossii</name>
    <dbReference type="NCBI Taxonomy" id="123820"/>
    <lineage>
        <taxon>Bacteria</taxon>
        <taxon>Pseudomonadati</taxon>
        <taxon>Pseudomonadota</taxon>
        <taxon>Gammaproteobacteria</taxon>
        <taxon>Pasteurellales</taxon>
        <taxon>Pasteurellaceae</taxon>
    </lineage>
</organism>
<protein>
    <submittedName>
        <fullName evidence="2">Protein of uncharacterized function (DUF2572)</fullName>
    </submittedName>
</protein>
<evidence type="ECO:0000256" key="1">
    <source>
        <dbReference type="SAM" id="Phobius"/>
    </source>
</evidence>
<keyword evidence="1" id="KW-1133">Transmembrane helix</keyword>
<keyword evidence="3" id="KW-1185">Reference proteome</keyword>
<keyword evidence="1" id="KW-0472">Membrane</keyword>
<proteinExistence type="predicted"/>
<accession>A0A380U472</accession>
<evidence type="ECO:0000313" key="3">
    <source>
        <dbReference type="Proteomes" id="UP000254649"/>
    </source>
</evidence>
<reference evidence="2 3" key="1">
    <citation type="submission" date="2018-06" db="EMBL/GenBank/DDBJ databases">
        <authorList>
            <consortium name="Pathogen Informatics"/>
            <person name="Doyle S."/>
        </authorList>
    </citation>
    <scope>NUCLEOTIDE SEQUENCE [LARGE SCALE GENOMIC DNA]</scope>
    <source>
        <strain evidence="2 3">NCTC10801</strain>
    </source>
</reference>
<dbReference type="Proteomes" id="UP000254649">
    <property type="component" value="Unassembled WGS sequence"/>
</dbReference>
<sequence length="225" mass="25754">MKLYRGVMTLTLLVLLSTMVFLLLLFDDDILRLHSALVSQRTHYVDQSLLLQVRSQQEKSSACSSVPLDMTGNVYQVVFQQENFIDDNQQYIWCERHALFKQSPKKAIYEGGLNTYIDSDKVSLFESELQPAPIPHPIDKYDHFYWFDRTQTEFQLSGSIYAVIVAEGDLRLSGKGKISGSVITGGSLTVDSDVTIVYRKATVKNVVQQQSQWHRAEKSWYDFTP</sequence>